<evidence type="ECO:0000313" key="5">
    <source>
        <dbReference type="Proteomes" id="UP001598448"/>
    </source>
</evidence>
<comment type="caution">
    <text evidence="4">The sequence shown here is derived from an EMBL/GenBank/DDBJ whole genome shotgun (WGS) entry which is preliminary data.</text>
</comment>
<evidence type="ECO:0000256" key="1">
    <source>
        <dbReference type="SAM" id="MobiDB-lite"/>
    </source>
</evidence>
<feature type="domain" description="Excalibur calcium-binding" evidence="3">
    <location>
        <begin position="100"/>
        <end position="136"/>
    </location>
</feature>
<evidence type="ECO:0000256" key="2">
    <source>
        <dbReference type="SAM" id="SignalP"/>
    </source>
</evidence>
<evidence type="ECO:0000259" key="3">
    <source>
        <dbReference type="SMART" id="SM00894"/>
    </source>
</evidence>
<feature type="signal peptide" evidence="2">
    <location>
        <begin position="1"/>
        <end position="22"/>
    </location>
</feature>
<dbReference type="SMART" id="SM00894">
    <property type="entry name" value="Excalibur"/>
    <property type="match status" value="1"/>
</dbReference>
<dbReference type="Proteomes" id="UP001598448">
    <property type="component" value="Unassembled WGS sequence"/>
</dbReference>
<dbReference type="RefSeq" id="WP_386707889.1">
    <property type="nucleotide sequence ID" value="NZ_JBHXIJ010000008.1"/>
</dbReference>
<dbReference type="InterPro" id="IPR008613">
    <property type="entry name" value="Excalibur_Ca-bd_domain"/>
</dbReference>
<accession>A0ABW6FEJ2</accession>
<evidence type="ECO:0000313" key="4">
    <source>
        <dbReference type="EMBL" id="MFD5097890.1"/>
    </source>
</evidence>
<sequence>MKRTYAGGVLLMLVGFGCGSVAGGAGDERVAAAAVKAGPGPTVTETVAAKPAATVTATTTAEPRATVTKPGPTVTVTETESADAYDLGSEESDEGSSAVYYENCAAARAAGAAPVHRGDPGYGNHLDRDNDGTGCDWG</sequence>
<keyword evidence="2" id="KW-0732">Signal</keyword>
<feature type="region of interest" description="Disordered" evidence="1">
    <location>
        <begin position="54"/>
        <end position="73"/>
    </location>
</feature>
<name>A0ABW6FEJ2_9ACTN</name>
<protein>
    <submittedName>
        <fullName evidence="4">Excalibur calcium-binding domain-containing protein</fullName>
    </submittedName>
</protein>
<dbReference type="EMBL" id="JBHXIJ010000008">
    <property type="protein sequence ID" value="MFD5097890.1"/>
    <property type="molecule type" value="Genomic_DNA"/>
</dbReference>
<dbReference type="PROSITE" id="PS51257">
    <property type="entry name" value="PROKAR_LIPOPROTEIN"/>
    <property type="match status" value="1"/>
</dbReference>
<gene>
    <name evidence="4" type="ORF">ACFWJN_02730</name>
</gene>
<feature type="region of interest" description="Disordered" evidence="1">
    <location>
        <begin position="116"/>
        <end position="138"/>
    </location>
</feature>
<dbReference type="Pfam" id="PF05901">
    <property type="entry name" value="Excalibur"/>
    <property type="match status" value="1"/>
</dbReference>
<proteinExistence type="predicted"/>
<feature type="chain" id="PRO_5046166243" evidence="2">
    <location>
        <begin position="23"/>
        <end position="138"/>
    </location>
</feature>
<reference evidence="4 5" key="1">
    <citation type="submission" date="2024-09" db="EMBL/GenBank/DDBJ databases">
        <title>The Natural Products Discovery Center: Release of the First 8490 Sequenced Strains for Exploring Actinobacteria Biosynthetic Diversity.</title>
        <authorList>
            <person name="Kalkreuter E."/>
            <person name="Kautsar S.A."/>
            <person name="Yang D."/>
            <person name="Bader C.D."/>
            <person name="Teijaro C.N."/>
            <person name="Fluegel L."/>
            <person name="Davis C.M."/>
            <person name="Simpson J.R."/>
            <person name="Lauterbach L."/>
            <person name="Steele A.D."/>
            <person name="Gui C."/>
            <person name="Meng S."/>
            <person name="Li G."/>
            <person name="Viehrig K."/>
            <person name="Ye F."/>
            <person name="Su P."/>
            <person name="Kiefer A.F."/>
            <person name="Nichols A."/>
            <person name="Cepeda A.J."/>
            <person name="Yan W."/>
            <person name="Fan B."/>
            <person name="Jiang Y."/>
            <person name="Adhikari A."/>
            <person name="Zheng C.-J."/>
            <person name="Schuster L."/>
            <person name="Cowan T.M."/>
            <person name="Smanski M.J."/>
            <person name="Chevrette M.G."/>
            <person name="De Carvalho L.P.S."/>
            <person name="Shen B."/>
        </authorList>
    </citation>
    <scope>NUCLEOTIDE SEQUENCE [LARGE SCALE GENOMIC DNA]</scope>
    <source>
        <strain evidence="4 5">NPDC058348</strain>
    </source>
</reference>
<organism evidence="4 5">
    <name type="scientific">Streptomyces albidochromogenes</name>
    <dbReference type="NCBI Taxonomy" id="329524"/>
    <lineage>
        <taxon>Bacteria</taxon>
        <taxon>Bacillati</taxon>
        <taxon>Actinomycetota</taxon>
        <taxon>Actinomycetes</taxon>
        <taxon>Kitasatosporales</taxon>
        <taxon>Streptomycetaceae</taxon>
        <taxon>Streptomyces</taxon>
    </lineage>
</organism>
<keyword evidence="5" id="KW-1185">Reference proteome</keyword>